<dbReference type="PANTHER" id="PTHR30111">
    <property type="entry name" value="33 KDA CHAPERONIN"/>
    <property type="match status" value="1"/>
</dbReference>
<dbReference type="InterPro" id="IPR016154">
    <property type="entry name" value="Heat_shock_Hsp33_C"/>
</dbReference>
<evidence type="ECO:0000256" key="5">
    <source>
        <dbReference type="ARBA" id="ARBA00023284"/>
    </source>
</evidence>
<dbReference type="Gene3D" id="3.55.30.10">
    <property type="entry name" value="Hsp33 domain"/>
    <property type="match status" value="1"/>
</dbReference>
<organism evidence="6 7">
    <name type="scientific">Lysobacter defluvii IMMIB APB-9 = DSM 18482</name>
    <dbReference type="NCBI Taxonomy" id="1385515"/>
    <lineage>
        <taxon>Bacteria</taxon>
        <taxon>Pseudomonadati</taxon>
        <taxon>Pseudomonadota</taxon>
        <taxon>Gammaproteobacteria</taxon>
        <taxon>Lysobacterales</taxon>
        <taxon>Lysobacteraceae</taxon>
        <taxon>Novilysobacter</taxon>
    </lineage>
</organism>
<dbReference type="GO" id="GO:0005737">
    <property type="term" value="C:cytoplasm"/>
    <property type="evidence" value="ECO:0007669"/>
    <property type="project" value="InterPro"/>
</dbReference>
<evidence type="ECO:0000256" key="1">
    <source>
        <dbReference type="ARBA" id="ARBA00022490"/>
    </source>
</evidence>
<dbReference type="Gene3D" id="3.90.1280.10">
    <property type="entry name" value="HSP33 redox switch-like"/>
    <property type="match status" value="1"/>
</dbReference>
<keyword evidence="7" id="KW-1185">Reference proteome</keyword>
<dbReference type="AlphaFoldDB" id="A0A0A0M7W7"/>
<dbReference type="Proteomes" id="UP000030003">
    <property type="component" value="Unassembled WGS sequence"/>
</dbReference>
<dbReference type="Gene3D" id="1.10.287.480">
    <property type="entry name" value="helix hairpin bin"/>
    <property type="match status" value="1"/>
</dbReference>
<gene>
    <name evidence="6" type="ORF">N791_12095</name>
</gene>
<evidence type="ECO:0000256" key="3">
    <source>
        <dbReference type="ARBA" id="ARBA00023157"/>
    </source>
</evidence>
<keyword evidence="6" id="KW-0346">Stress response</keyword>
<evidence type="ECO:0000256" key="2">
    <source>
        <dbReference type="ARBA" id="ARBA00022833"/>
    </source>
</evidence>
<sequence>MSDANDRLTRFLIDRAGVRGVHVRLDDAWARVRANMRATGERAPAALELLGEALAAAALFTGHTKVDGRLAVQLRTPGALRTLFAECTASGTVRGIVRVDPDAGAVPRNPAEFGEGSVLAITIENPPAPGRRDPVRYQGLVGLQADSLAGAFEDYFRQSEQLPTRLLLATDGDRVAGVMLQKLPGDEGDEDGWNRSSALFDTLPGTELLEVPASLLLTRLFHEDGVQLLGGRDLEFGCSCSTGRVEAMLVSLGEDEAIAATRASGTPGVAEITCEFCGERYHIDEERLRRLLDADATGVDAPGRTQ</sequence>
<dbReference type="STRING" id="1385515.GCA_000423325_00833"/>
<dbReference type="GO" id="GO:0044183">
    <property type="term" value="F:protein folding chaperone"/>
    <property type="evidence" value="ECO:0007669"/>
    <property type="project" value="TreeGrafter"/>
</dbReference>
<dbReference type="SUPFAM" id="SSF118352">
    <property type="entry name" value="HSP33 redox switch-like"/>
    <property type="match status" value="1"/>
</dbReference>
<keyword evidence="2" id="KW-0862">Zinc</keyword>
<keyword evidence="5" id="KW-0676">Redox-active center</keyword>
<proteinExistence type="predicted"/>
<dbReference type="InterPro" id="IPR023212">
    <property type="entry name" value="Hsp33_helix_hairpin_bin_dom_sf"/>
</dbReference>
<evidence type="ECO:0000256" key="4">
    <source>
        <dbReference type="ARBA" id="ARBA00023186"/>
    </source>
</evidence>
<dbReference type="PANTHER" id="PTHR30111:SF1">
    <property type="entry name" value="33 KDA CHAPERONIN"/>
    <property type="match status" value="1"/>
</dbReference>
<dbReference type="RefSeq" id="WP_052106605.1">
    <property type="nucleotide sequence ID" value="NZ_AUHT01000005.1"/>
</dbReference>
<reference evidence="6 7" key="1">
    <citation type="submission" date="2013-08" db="EMBL/GenBank/DDBJ databases">
        <title>Genomic analysis of Lysobacter defluvii.</title>
        <authorList>
            <person name="Wang Q."/>
            <person name="Wang G."/>
        </authorList>
    </citation>
    <scope>NUCLEOTIDE SEQUENCE [LARGE SCALE GENOMIC DNA]</scope>
    <source>
        <strain evidence="6 7">IMMIB APB-9</strain>
    </source>
</reference>
<dbReference type="GO" id="GO:0051082">
    <property type="term" value="F:unfolded protein binding"/>
    <property type="evidence" value="ECO:0007669"/>
    <property type="project" value="InterPro"/>
</dbReference>
<dbReference type="InterPro" id="IPR000397">
    <property type="entry name" value="Heat_shock_Hsp33"/>
</dbReference>
<dbReference type="Pfam" id="PF01430">
    <property type="entry name" value="HSP33"/>
    <property type="match status" value="1"/>
</dbReference>
<keyword evidence="3" id="KW-1015">Disulfide bond</keyword>
<evidence type="ECO:0000313" key="7">
    <source>
        <dbReference type="Proteomes" id="UP000030003"/>
    </source>
</evidence>
<dbReference type="OrthoDB" id="9793753at2"/>
<dbReference type="EMBL" id="AVBH01000032">
    <property type="protein sequence ID" value="KGO99078.1"/>
    <property type="molecule type" value="Genomic_DNA"/>
</dbReference>
<accession>A0A0A0M7W7</accession>
<dbReference type="PIRSF" id="PIRSF005261">
    <property type="entry name" value="Heat_shock_Hsp33"/>
    <property type="match status" value="1"/>
</dbReference>
<dbReference type="CDD" id="cd00498">
    <property type="entry name" value="Hsp33"/>
    <property type="match status" value="1"/>
</dbReference>
<keyword evidence="1" id="KW-0963">Cytoplasm</keyword>
<evidence type="ECO:0000313" key="6">
    <source>
        <dbReference type="EMBL" id="KGO99078.1"/>
    </source>
</evidence>
<dbReference type="InterPro" id="IPR016153">
    <property type="entry name" value="Heat_shock_Hsp33_N"/>
</dbReference>
<protein>
    <submittedName>
        <fullName evidence="6">Heat shock protein Hsp33</fullName>
    </submittedName>
</protein>
<name>A0A0A0M7W7_9GAMM</name>
<dbReference type="GO" id="GO:0042026">
    <property type="term" value="P:protein refolding"/>
    <property type="evidence" value="ECO:0007669"/>
    <property type="project" value="TreeGrafter"/>
</dbReference>
<comment type="caution">
    <text evidence="6">The sequence shown here is derived from an EMBL/GenBank/DDBJ whole genome shotgun (WGS) entry which is preliminary data.</text>
</comment>
<dbReference type="eggNOG" id="COG1281">
    <property type="taxonomic scope" value="Bacteria"/>
</dbReference>
<keyword evidence="4" id="KW-0143">Chaperone</keyword>
<dbReference type="SUPFAM" id="SSF64397">
    <property type="entry name" value="Hsp33 domain"/>
    <property type="match status" value="1"/>
</dbReference>